<organism evidence="5 7">
    <name type="scientific">Adineta steineri</name>
    <dbReference type="NCBI Taxonomy" id="433720"/>
    <lineage>
        <taxon>Eukaryota</taxon>
        <taxon>Metazoa</taxon>
        <taxon>Spiralia</taxon>
        <taxon>Gnathifera</taxon>
        <taxon>Rotifera</taxon>
        <taxon>Eurotatoria</taxon>
        <taxon>Bdelloidea</taxon>
        <taxon>Adinetida</taxon>
        <taxon>Adinetidae</taxon>
        <taxon>Adineta</taxon>
    </lineage>
</organism>
<dbReference type="PRINTS" id="PR00080">
    <property type="entry name" value="SDRFAMILY"/>
</dbReference>
<accession>A0A815S8Y2</accession>
<evidence type="ECO:0000256" key="1">
    <source>
        <dbReference type="ARBA" id="ARBA00006484"/>
    </source>
</evidence>
<dbReference type="PRINTS" id="PR00081">
    <property type="entry name" value="GDHRDH"/>
</dbReference>
<dbReference type="EMBL" id="CAJOAY010002658">
    <property type="protein sequence ID" value="CAF3969624.1"/>
    <property type="molecule type" value="Genomic_DNA"/>
</dbReference>
<dbReference type="Gene3D" id="3.40.50.720">
    <property type="entry name" value="NAD(P)-binding Rossmann-like Domain"/>
    <property type="match status" value="1"/>
</dbReference>
<proteinExistence type="inferred from homology"/>
<name>A0A815S8Y2_9BILA</name>
<keyword evidence="2" id="KW-0521">NADP</keyword>
<comment type="similarity">
    <text evidence="1 4">Belongs to the short-chain dehydrogenases/reductases (SDR) family.</text>
</comment>
<evidence type="ECO:0000256" key="2">
    <source>
        <dbReference type="ARBA" id="ARBA00022857"/>
    </source>
</evidence>
<comment type="caution">
    <text evidence="5">The sequence shown here is derived from an EMBL/GenBank/DDBJ whole genome shotgun (WGS) entry which is preliminary data.</text>
</comment>
<reference evidence="5" key="1">
    <citation type="submission" date="2021-02" db="EMBL/GenBank/DDBJ databases">
        <authorList>
            <person name="Nowell W R."/>
        </authorList>
    </citation>
    <scope>NUCLEOTIDE SEQUENCE</scope>
</reference>
<dbReference type="EMBL" id="CAJNON010001830">
    <property type="protein sequence ID" value="CAF1487772.1"/>
    <property type="molecule type" value="Genomic_DNA"/>
</dbReference>
<dbReference type="Proteomes" id="UP000663891">
    <property type="component" value="Unassembled WGS sequence"/>
</dbReference>
<dbReference type="PANTHER" id="PTHR43490:SF99">
    <property type="entry name" value="SHORT-CHAIN DEHYDROGENASE_REDUCTASE"/>
    <property type="match status" value="1"/>
</dbReference>
<evidence type="ECO:0000313" key="6">
    <source>
        <dbReference type="EMBL" id="CAF3969624.1"/>
    </source>
</evidence>
<evidence type="ECO:0000313" key="7">
    <source>
        <dbReference type="Proteomes" id="UP000663891"/>
    </source>
</evidence>
<dbReference type="SUPFAM" id="SSF51735">
    <property type="entry name" value="NAD(P)-binding Rossmann-fold domains"/>
    <property type="match status" value="1"/>
</dbReference>
<keyword evidence="3" id="KW-0560">Oxidoreductase</keyword>
<evidence type="ECO:0000256" key="3">
    <source>
        <dbReference type="ARBA" id="ARBA00023002"/>
    </source>
</evidence>
<dbReference type="OrthoDB" id="7289984at2759"/>
<sequence length="242" mass="26966">MALNSTSFQNAIALITGGNKGIGFEVARQLGEEGLIVLVAARDKIRGEEAVCILNNENIQAKWIELDVTKQETIDNAAQQVLNDYGRLDILINNAGILLESEPTSETLMTKMHETFETNFFGVFAVTKAFLPLLKNSDKARIVNVSSRMASFGKPLVAVPSRLAYRASKAALNMMTVQFDKEFRMQNWNIKINRLARTDMNDNNKAYPPPSHAARVIVHYATLPDDGPSGKFFDSQKDEMPW</sequence>
<dbReference type="Pfam" id="PF00106">
    <property type="entry name" value="adh_short"/>
    <property type="match status" value="1"/>
</dbReference>
<gene>
    <name evidence="6" type="ORF">OKA104_LOCUS28025</name>
    <name evidence="5" type="ORF">VCS650_LOCUS41531</name>
</gene>
<dbReference type="AlphaFoldDB" id="A0A815S8Y2"/>
<dbReference type="Proteomes" id="UP000663881">
    <property type="component" value="Unassembled WGS sequence"/>
</dbReference>
<protein>
    <submittedName>
        <fullName evidence="5">Uncharacterized protein</fullName>
    </submittedName>
</protein>
<dbReference type="InterPro" id="IPR036291">
    <property type="entry name" value="NAD(P)-bd_dom_sf"/>
</dbReference>
<dbReference type="InterPro" id="IPR002347">
    <property type="entry name" value="SDR_fam"/>
</dbReference>
<evidence type="ECO:0000256" key="4">
    <source>
        <dbReference type="RuleBase" id="RU000363"/>
    </source>
</evidence>
<dbReference type="GO" id="GO:0016491">
    <property type="term" value="F:oxidoreductase activity"/>
    <property type="evidence" value="ECO:0007669"/>
    <property type="project" value="UniProtKB-KW"/>
</dbReference>
<evidence type="ECO:0000313" key="5">
    <source>
        <dbReference type="EMBL" id="CAF1487772.1"/>
    </source>
</evidence>
<dbReference type="PANTHER" id="PTHR43490">
    <property type="entry name" value="(+)-NEOMENTHOL DEHYDROGENASE"/>
    <property type="match status" value="1"/>
</dbReference>